<reference evidence="2 3" key="1">
    <citation type="submission" date="2013-02" db="EMBL/GenBank/DDBJ databases">
        <title>A novel strain isolated from Lonar lake, Maharashtra, India.</title>
        <authorList>
            <person name="Singh A."/>
        </authorList>
    </citation>
    <scope>NUCLEOTIDE SEQUENCE [LARGE SCALE GENOMIC DNA]</scope>
    <source>
        <strain evidence="2 3">AK24</strain>
    </source>
</reference>
<dbReference type="InterPro" id="IPR037473">
    <property type="entry name" value="Lcp-like"/>
</dbReference>
<name>R7ZR38_9BACT</name>
<gene>
    <name evidence="2" type="ORF">ADIS_2934</name>
</gene>
<dbReference type="PATRIC" id="fig|1288963.3.peg.2924"/>
<dbReference type="GO" id="GO:0016491">
    <property type="term" value="F:oxidoreductase activity"/>
    <property type="evidence" value="ECO:0007669"/>
    <property type="project" value="InterPro"/>
</dbReference>
<comment type="caution">
    <text evidence="2">The sequence shown here is derived from an EMBL/GenBank/DDBJ whole genome shotgun (WGS) entry which is preliminary data.</text>
</comment>
<dbReference type="STRING" id="1232681.ADIS_2934"/>
<feature type="domain" description="ER-bound oxygenase mpaB/mpaB'/Rubber oxygenase catalytic" evidence="1">
    <location>
        <begin position="63"/>
        <end position="251"/>
    </location>
</feature>
<proteinExistence type="predicted"/>
<dbReference type="EMBL" id="AQHR01000085">
    <property type="protein sequence ID" value="EON76484.1"/>
    <property type="molecule type" value="Genomic_DNA"/>
</dbReference>
<evidence type="ECO:0000259" key="1">
    <source>
        <dbReference type="Pfam" id="PF09995"/>
    </source>
</evidence>
<evidence type="ECO:0000313" key="2">
    <source>
        <dbReference type="EMBL" id="EON76484.1"/>
    </source>
</evidence>
<dbReference type="PANTHER" id="PTHR37539">
    <property type="entry name" value="SECRETED PROTEIN-RELATED"/>
    <property type="match status" value="1"/>
</dbReference>
<dbReference type="PANTHER" id="PTHR37539:SF1">
    <property type="entry name" value="ER-BOUND OXYGENASE MPAB_MPAB'_RUBBER OXYGENASE CATALYTIC DOMAIN-CONTAINING PROTEIN"/>
    <property type="match status" value="1"/>
</dbReference>
<protein>
    <recommendedName>
        <fullName evidence="1">ER-bound oxygenase mpaB/mpaB'/Rubber oxygenase catalytic domain-containing protein</fullName>
    </recommendedName>
</protein>
<accession>R7ZR38</accession>
<dbReference type="AlphaFoldDB" id="R7ZR38"/>
<dbReference type="InterPro" id="IPR018713">
    <property type="entry name" value="MPAB/Lcp_cat_dom"/>
</dbReference>
<dbReference type="Pfam" id="PF09995">
    <property type="entry name" value="MPAB_Lcp_cat"/>
    <property type="match status" value="1"/>
</dbReference>
<keyword evidence="3" id="KW-1185">Reference proteome</keyword>
<organism evidence="2 3">
    <name type="scientific">Lunatimonas lonarensis</name>
    <dbReference type="NCBI Taxonomy" id="1232681"/>
    <lineage>
        <taxon>Bacteria</taxon>
        <taxon>Pseudomonadati</taxon>
        <taxon>Bacteroidota</taxon>
        <taxon>Cytophagia</taxon>
        <taxon>Cytophagales</taxon>
        <taxon>Cyclobacteriaceae</taxon>
    </lineage>
</organism>
<sequence length="307" mass="35322">MPVALADFFEFYYHSLGNPEPEKMLRARYFFEKKAKVYLSLLGFYALPYTYAFADGAQVLVRSKRIVEDTGRRLDETFYFVLEAFRPAAFLEQNETLLTAAKVRLIHAFSRYFVQKHAKDWDPAWGLPINQEDLLGTNLAFSLIVLRGFSKLGLAPCSEDVEAILYYWKYIGMANGVDTRYWPDNAKQAYWLEKRIRERHVRPSEAGRLLTRKLLAFYQHSLPNRLPRQVIDGIVAYFLGPQLSDAVGISSRVPIPDLVYGFIFNSNFFGPSGDLDTYAGMRRFFDAQTTKKYGQPLGLTIPELRMG</sequence>
<evidence type="ECO:0000313" key="3">
    <source>
        <dbReference type="Proteomes" id="UP000013909"/>
    </source>
</evidence>
<dbReference type="Proteomes" id="UP000013909">
    <property type="component" value="Unassembled WGS sequence"/>
</dbReference>